<feature type="region of interest" description="Disordered" evidence="5">
    <location>
        <begin position="124"/>
        <end position="145"/>
    </location>
</feature>
<organism evidence="7 8">
    <name type="scientific">Stentor coeruleus</name>
    <dbReference type="NCBI Taxonomy" id="5963"/>
    <lineage>
        <taxon>Eukaryota</taxon>
        <taxon>Sar</taxon>
        <taxon>Alveolata</taxon>
        <taxon>Ciliophora</taxon>
        <taxon>Postciliodesmatophora</taxon>
        <taxon>Heterotrichea</taxon>
        <taxon>Heterotrichida</taxon>
        <taxon>Stentoridae</taxon>
        <taxon>Stentor</taxon>
    </lineage>
</organism>
<evidence type="ECO:0000256" key="1">
    <source>
        <dbReference type="ARBA" id="ARBA00004141"/>
    </source>
</evidence>
<evidence type="ECO:0000256" key="3">
    <source>
        <dbReference type="ARBA" id="ARBA00022989"/>
    </source>
</evidence>
<keyword evidence="2 6" id="KW-0812">Transmembrane</keyword>
<keyword evidence="4 6" id="KW-0472">Membrane</keyword>
<dbReference type="Pfam" id="PF08507">
    <property type="entry name" value="COPI_assoc"/>
    <property type="match status" value="1"/>
</dbReference>
<name>A0A1R2CBR4_9CILI</name>
<feature type="transmembrane region" description="Helical" evidence="6">
    <location>
        <begin position="96"/>
        <end position="117"/>
    </location>
</feature>
<evidence type="ECO:0000256" key="5">
    <source>
        <dbReference type="SAM" id="MobiDB-lite"/>
    </source>
</evidence>
<reference evidence="7 8" key="1">
    <citation type="submission" date="2016-11" db="EMBL/GenBank/DDBJ databases">
        <title>The macronuclear genome of Stentor coeruleus: a giant cell with tiny introns.</title>
        <authorList>
            <person name="Slabodnick M."/>
            <person name="Ruby J.G."/>
            <person name="Reiff S.B."/>
            <person name="Swart E.C."/>
            <person name="Gosai S."/>
            <person name="Prabakaran S."/>
            <person name="Witkowska E."/>
            <person name="Larue G.E."/>
            <person name="Fisher S."/>
            <person name="Freeman R.M."/>
            <person name="Gunawardena J."/>
            <person name="Chu W."/>
            <person name="Stover N.A."/>
            <person name="Gregory B.D."/>
            <person name="Nowacki M."/>
            <person name="Derisi J."/>
            <person name="Roy S.W."/>
            <person name="Marshall W.F."/>
            <person name="Sood P."/>
        </authorList>
    </citation>
    <scope>NUCLEOTIDE SEQUENCE [LARGE SCALE GENOMIC DNA]</scope>
    <source>
        <strain evidence="7">WM001</strain>
    </source>
</reference>
<protein>
    <recommendedName>
        <fullName evidence="9">COPI associated protein</fullName>
    </recommendedName>
</protein>
<keyword evidence="3 6" id="KW-1133">Transmembrane helix</keyword>
<proteinExistence type="predicted"/>
<evidence type="ECO:0000313" key="8">
    <source>
        <dbReference type="Proteomes" id="UP000187209"/>
    </source>
</evidence>
<keyword evidence="8" id="KW-1185">Reference proteome</keyword>
<evidence type="ECO:0000256" key="2">
    <source>
        <dbReference type="ARBA" id="ARBA00022692"/>
    </source>
</evidence>
<dbReference type="InterPro" id="IPR013714">
    <property type="entry name" value="Golgi_TVP15"/>
</dbReference>
<dbReference type="Proteomes" id="UP000187209">
    <property type="component" value="Unassembled WGS sequence"/>
</dbReference>
<gene>
    <name evidence="7" type="ORF">SteCoe_12085</name>
</gene>
<feature type="transmembrane region" description="Helical" evidence="6">
    <location>
        <begin position="72"/>
        <end position="90"/>
    </location>
</feature>
<dbReference type="PANTHER" id="PTHR28128">
    <property type="entry name" value="GOLGI APPARATUS MEMBRANE PROTEIN TVP15"/>
    <property type="match status" value="1"/>
</dbReference>
<comment type="caution">
    <text evidence="7">The sequence shown here is derived from an EMBL/GenBank/DDBJ whole genome shotgun (WGS) entry which is preliminary data.</text>
</comment>
<evidence type="ECO:0000256" key="4">
    <source>
        <dbReference type="ARBA" id="ARBA00023136"/>
    </source>
</evidence>
<evidence type="ECO:0000256" key="6">
    <source>
        <dbReference type="SAM" id="Phobius"/>
    </source>
</evidence>
<evidence type="ECO:0008006" key="9">
    <source>
        <dbReference type="Google" id="ProtNLM"/>
    </source>
</evidence>
<dbReference type="AlphaFoldDB" id="A0A1R2CBR4"/>
<accession>A0A1R2CBR4</accession>
<feature type="transmembrane region" description="Helical" evidence="6">
    <location>
        <begin position="12"/>
        <end position="36"/>
    </location>
</feature>
<comment type="subcellular location">
    <subcellularLocation>
        <location evidence="1">Membrane</location>
        <topology evidence="1">Multi-pass membrane protein</topology>
    </subcellularLocation>
</comment>
<dbReference type="GO" id="GO:0016020">
    <property type="term" value="C:membrane"/>
    <property type="evidence" value="ECO:0007669"/>
    <property type="project" value="UniProtKB-SubCell"/>
</dbReference>
<dbReference type="EMBL" id="MPUH01000206">
    <property type="protein sequence ID" value="OMJ86422.1"/>
    <property type="molecule type" value="Genomic_DNA"/>
</dbReference>
<feature type="transmembrane region" description="Helical" evidence="6">
    <location>
        <begin position="42"/>
        <end position="60"/>
    </location>
</feature>
<evidence type="ECO:0000313" key="7">
    <source>
        <dbReference type="EMBL" id="OMJ86422.1"/>
    </source>
</evidence>
<sequence length="145" mass="16809">MAQGNDRFVFLLRVLTFACGVALIALGIVKFISMSIGGPRDFFLTVYYILFGILVCFSEMPCDRLMSCFFFLKYYIGKALFFLFLGTITFRWTPVYFLVISIVMFCASGFYFVLFFTCSQERVSQPKDNNHEDSKFEKRNVENEA</sequence>
<dbReference type="PANTHER" id="PTHR28128:SF3">
    <property type="entry name" value="CHROMOSOME UNDETERMINED SCAFFOLD_46, WHOLE GENOME SHOTGUN SEQUENCE"/>
    <property type="match status" value="1"/>
</dbReference>
<dbReference type="OrthoDB" id="321389at2759"/>